<dbReference type="KEGG" id="ome:OLMES_5495"/>
<evidence type="ECO:0000256" key="6">
    <source>
        <dbReference type="ARBA" id="ARBA00047422"/>
    </source>
</evidence>
<dbReference type="Pfam" id="PF00145">
    <property type="entry name" value="DNA_methylase"/>
    <property type="match status" value="2"/>
</dbReference>
<keyword evidence="3 7" id="KW-0808">Transferase</keyword>
<keyword evidence="2 7" id="KW-0489">Methyltransferase</keyword>
<gene>
    <name evidence="9" type="ORF">OLMES_5495</name>
</gene>
<dbReference type="GO" id="GO:0032259">
    <property type="term" value="P:methylation"/>
    <property type="evidence" value="ECO:0007669"/>
    <property type="project" value="UniProtKB-KW"/>
</dbReference>
<dbReference type="Proteomes" id="UP000196027">
    <property type="component" value="Chromosome"/>
</dbReference>
<dbReference type="GO" id="GO:0003677">
    <property type="term" value="F:DNA binding"/>
    <property type="evidence" value="ECO:0007669"/>
    <property type="project" value="TreeGrafter"/>
</dbReference>
<dbReference type="InterPro" id="IPR050390">
    <property type="entry name" value="C5-Methyltransferase"/>
</dbReference>
<dbReference type="EC" id="2.1.1.37" evidence="1"/>
<evidence type="ECO:0000256" key="3">
    <source>
        <dbReference type="ARBA" id="ARBA00022679"/>
    </source>
</evidence>
<dbReference type="Gene3D" id="3.90.120.10">
    <property type="entry name" value="DNA Methylase, subunit A, domain 2"/>
    <property type="match status" value="1"/>
</dbReference>
<keyword evidence="5" id="KW-0680">Restriction system</keyword>
<feature type="active site" evidence="7">
    <location>
        <position position="85"/>
    </location>
</feature>
<organism evidence="9 10">
    <name type="scientific">Oleiphilus messinensis</name>
    <dbReference type="NCBI Taxonomy" id="141451"/>
    <lineage>
        <taxon>Bacteria</taxon>
        <taxon>Pseudomonadati</taxon>
        <taxon>Pseudomonadota</taxon>
        <taxon>Gammaproteobacteria</taxon>
        <taxon>Oceanospirillales</taxon>
        <taxon>Oleiphilaceae</taxon>
        <taxon>Oleiphilus</taxon>
    </lineage>
</organism>
<dbReference type="PANTHER" id="PTHR10629">
    <property type="entry name" value="CYTOSINE-SPECIFIC METHYLTRANSFERASE"/>
    <property type="match status" value="1"/>
</dbReference>
<evidence type="ECO:0000256" key="5">
    <source>
        <dbReference type="ARBA" id="ARBA00022747"/>
    </source>
</evidence>
<dbReference type="OrthoDB" id="9813719at2"/>
<evidence type="ECO:0000256" key="4">
    <source>
        <dbReference type="ARBA" id="ARBA00022691"/>
    </source>
</evidence>
<evidence type="ECO:0000256" key="2">
    <source>
        <dbReference type="ARBA" id="ARBA00022603"/>
    </source>
</evidence>
<sequence length="399" mass="45290">MSINQPSSVELFSGAGGLALGLANSGFKHEMLVEFNKDAVNTLLKNHDEGQSQIKNWDIQHEDVRNISFQKYKGNLSLVAGGPPCQPFSLGGKHKAFNDNRDMFPQAVRAVRESKPDSFIFENVKGLLRKNFSTYFEYIILQLSYPNISKKDGEDWESHLARLEETHTKGNYRGLKYNVVFRLLNAADYGVPQKRERVFIVGFRNDLNVEWSFPKATHSQDALLWDQWVTGDYWKRLKVAKSDRPKLNQSPEKIASRLQKKYGLFQPEEKPWVTVREAIQDLPSPKRKNDFNNHEFKDGAKSYPGHTGSPIDEPSKTLKAGDHGVPGGENMIRYNDDSIRYFTVREAARIQTFPDDYHIAGVWSECMRQIGNAVPVTLAEVVAKSIYQVIAPNRVTGGI</sequence>
<dbReference type="Gene3D" id="3.40.50.150">
    <property type="entry name" value="Vaccinia Virus protein VP39"/>
    <property type="match status" value="1"/>
</dbReference>
<dbReference type="PROSITE" id="PS00095">
    <property type="entry name" value="C5_MTASE_2"/>
    <property type="match status" value="1"/>
</dbReference>
<dbReference type="InterPro" id="IPR031303">
    <property type="entry name" value="C5_meth_CS"/>
</dbReference>
<comment type="catalytic activity">
    <reaction evidence="6">
        <text>a 2'-deoxycytidine in DNA + S-adenosyl-L-methionine = a 5-methyl-2'-deoxycytidine in DNA + S-adenosyl-L-homocysteine + H(+)</text>
        <dbReference type="Rhea" id="RHEA:13681"/>
        <dbReference type="Rhea" id="RHEA-COMP:11369"/>
        <dbReference type="Rhea" id="RHEA-COMP:11370"/>
        <dbReference type="ChEBI" id="CHEBI:15378"/>
        <dbReference type="ChEBI" id="CHEBI:57856"/>
        <dbReference type="ChEBI" id="CHEBI:59789"/>
        <dbReference type="ChEBI" id="CHEBI:85452"/>
        <dbReference type="ChEBI" id="CHEBI:85454"/>
        <dbReference type="EC" id="2.1.1.37"/>
    </reaction>
</comment>
<feature type="region of interest" description="Disordered" evidence="8">
    <location>
        <begin position="298"/>
        <end position="318"/>
    </location>
</feature>
<dbReference type="GO" id="GO:0009307">
    <property type="term" value="P:DNA restriction-modification system"/>
    <property type="evidence" value="ECO:0007669"/>
    <property type="project" value="UniProtKB-KW"/>
</dbReference>
<dbReference type="PROSITE" id="PS00094">
    <property type="entry name" value="C5_MTASE_1"/>
    <property type="match status" value="1"/>
</dbReference>
<dbReference type="GO" id="GO:0044027">
    <property type="term" value="P:negative regulation of gene expression via chromosomal CpG island methylation"/>
    <property type="evidence" value="ECO:0007669"/>
    <property type="project" value="TreeGrafter"/>
</dbReference>
<dbReference type="AlphaFoldDB" id="A0A1Y0IIX5"/>
<dbReference type="PRINTS" id="PR00105">
    <property type="entry name" value="C5METTRFRASE"/>
</dbReference>
<dbReference type="GO" id="GO:0003886">
    <property type="term" value="F:DNA (cytosine-5-)-methyltransferase activity"/>
    <property type="evidence" value="ECO:0007669"/>
    <property type="project" value="UniProtKB-EC"/>
</dbReference>
<evidence type="ECO:0000256" key="1">
    <source>
        <dbReference type="ARBA" id="ARBA00011975"/>
    </source>
</evidence>
<keyword evidence="4 7" id="KW-0949">S-adenosyl-L-methionine</keyword>
<dbReference type="SUPFAM" id="SSF53335">
    <property type="entry name" value="S-adenosyl-L-methionine-dependent methyltransferases"/>
    <property type="match status" value="1"/>
</dbReference>
<evidence type="ECO:0000313" key="10">
    <source>
        <dbReference type="Proteomes" id="UP000196027"/>
    </source>
</evidence>
<evidence type="ECO:0000313" key="9">
    <source>
        <dbReference type="EMBL" id="ARU59475.1"/>
    </source>
</evidence>
<comment type="similarity">
    <text evidence="7">Belongs to the class I-like SAM-binding methyltransferase superfamily. C5-methyltransferase family.</text>
</comment>
<proteinExistence type="inferred from homology"/>
<dbReference type="EMBL" id="CP021425">
    <property type="protein sequence ID" value="ARU59475.1"/>
    <property type="molecule type" value="Genomic_DNA"/>
</dbReference>
<evidence type="ECO:0000256" key="7">
    <source>
        <dbReference type="PROSITE-ProRule" id="PRU01016"/>
    </source>
</evidence>
<protein>
    <recommendedName>
        <fullName evidence="1">DNA (cytosine-5-)-methyltransferase</fullName>
        <ecNumber evidence="1">2.1.1.37</ecNumber>
    </recommendedName>
</protein>
<reference evidence="9 10" key="1">
    <citation type="submission" date="2017-05" db="EMBL/GenBank/DDBJ databases">
        <title>Genomic insights into alkan degradation activity of Oleiphilus messinensis.</title>
        <authorList>
            <person name="Kozyavkin S.A."/>
            <person name="Slesarev A.I."/>
            <person name="Golyshin P.N."/>
            <person name="Korzhenkov A."/>
            <person name="Golyshina O.N."/>
            <person name="Toshchakov S.V."/>
        </authorList>
    </citation>
    <scope>NUCLEOTIDE SEQUENCE [LARGE SCALE GENOMIC DNA]</scope>
    <source>
        <strain evidence="9 10">ME102</strain>
    </source>
</reference>
<dbReference type="RefSeq" id="WP_087464145.1">
    <property type="nucleotide sequence ID" value="NZ_CP021425.1"/>
</dbReference>
<keyword evidence="10" id="KW-1185">Reference proteome</keyword>
<dbReference type="InterPro" id="IPR029063">
    <property type="entry name" value="SAM-dependent_MTases_sf"/>
</dbReference>
<dbReference type="REBASE" id="203402">
    <property type="entry name" value="M.OmeME102ORF5495P"/>
</dbReference>
<accession>A0A1Y0IIX5</accession>
<name>A0A1Y0IIX5_9GAMM</name>
<dbReference type="InterPro" id="IPR001525">
    <property type="entry name" value="C5_MeTfrase"/>
</dbReference>
<dbReference type="InterPro" id="IPR018117">
    <property type="entry name" value="C5_DNA_meth_AS"/>
</dbReference>
<dbReference type="PROSITE" id="PS51679">
    <property type="entry name" value="SAM_MT_C5"/>
    <property type="match status" value="1"/>
</dbReference>
<dbReference type="PANTHER" id="PTHR10629:SF52">
    <property type="entry name" value="DNA (CYTOSINE-5)-METHYLTRANSFERASE 1"/>
    <property type="match status" value="1"/>
</dbReference>
<evidence type="ECO:0000256" key="8">
    <source>
        <dbReference type="SAM" id="MobiDB-lite"/>
    </source>
</evidence>